<dbReference type="GO" id="GO:0005886">
    <property type="term" value="C:plasma membrane"/>
    <property type="evidence" value="ECO:0007669"/>
    <property type="project" value="UniProtKB-SubCell"/>
</dbReference>
<dbReference type="InterPro" id="IPR001245">
    <property type="entry name" value="Ser-Thr/Tyr_kinase_cat_dom"/>
</dbReference>
<dbReference type="InterPro" id="IPR050823">
    <property type="entry name" value="Plant_Ser_Thr_Prot_Kinase"/>
</dbReference>
<dbReference type="OrthoDB" id="4062651at2759"/>
<gene>
    <name evidence="5" type="ORF">CDL12_02306</name>
</gene>
<dbReference type="Gene3D" id="1.10.510.10">
    <property type="entry name" value="Transferase(Phosphotransferase) domain 1"/>
    <property type="match status" value="1"/>
</dbReference>
<dbReference type="Gene3D" id="3.30.200.20">
    <property type="entry name" value="Phosphorylase Kinase, domain 1"/>
    <property type="match status" value="1"/>
</dbReference>
<dbReference type="InterPro" id="IPR000719">
    <property type="entry name" value="Prot_kinase_dom"/>
</dbReference>
<dbReference type="STRING" id="429701.A0A2G9I5E7"/>
<comment type="caution">
    <text evidence="5">The sequence shown here is derived from an EMBL/GenBank/DDBJ whole genome shotgun (WGS) entry which is preliminary data.</text>
</comment>
<dbReference type="GO" id="GO:0004674">
    <property type="term" value="F:protein serine/threonine kinase activity"/>
    <property type="evidence" value="ECO:0007669"/>
    <property type="project" value="UniProtKB-KW"/>
</dbReference>
<feature type="domain" description="Protein kinase" evidence="4">
    <location>
        <begin position="97"/>
        <end position="387"/>
    </location>
</feature>
<evidence type="ECO:0000313" key="6">
    <source>
        <dbReference type="Proteomes" id="UP000231279"/>
    </source>
</evidence>
<accession>A0A2G9I5E7</accession>
<protein>
    <submittedName>
        <fullName evidence="5">Serine/threonine protein kinase</fullName>
        <ecNumber evidence="5">2.7.11.1</ecNumber>
    </submittedName>
</protein>
<dbReference type="Proteomes" id="UP000231279">
    <property type="component" value="Unassembled WGS sequence"/>
</dbReference>
<evidence type="ECO:0000313" key="5">
    <source>
        <dbReference type="EMBL" id="PIN24966.1"/>
    </source>
</evidence>
<keyword evidence="5" id="KW-0723">Serine/threonine-protein kinase</keyword>
<dbReference type="AlphaFoldDB" id="A0A2G9I5E7"/>
<dbReference type="PROSITE" id="PS50011">
    <property type="entry name" value="PROTEIN_KINASE_DOM"/>
    <property type="match status" value="1"/>
</dbReference>
<keyword evidence="5" id="KW-0418">Kinase</keyword>
<organism evidence="5 6">
    <name type="scientific">Handroanthus impetiginosus</name>
    <dbReference type="NCBI Taxonomy" id="429701"/>
    <lineage>
        <taxon>Eukaryota</taxon>
        <taxon>Viridiplantae</taxon>
        <taxon>Streptophyta</taxon>
        <taxon>Embryophyta</taxon>
        <taxon>Tracheophyta</taxon>
        <taxon>Spermatophyta</taxon>
        <taxon>Magnoliopsida</taxon>
        <taxon>eudicotyledons</taxon>
        <taxon>Gunneridae</taxon>
        <taxon>Pentapetalae</taxon>
        <taxon>asterids</taxon>
        <taxon>lamiids</taxon>
        <taxon>Lamiales</taxon>
        <taxon>Bignoniaceae</taxon>
        <taxon>Crescentiina</taxon>
        <taxon>Tabebuia alliance</taxon>
        <taxon>Handroanthus</taxon>
    </lineage>
</organism>
<name>A0A2G9I5E7_9LAMI</name>
<keyword evidence="2" id="KW-1003">Cell membrane</keyword>
<feature type="compositionally biased region" description="Low complexity" evidence="3">
    <location>
        <begin position="54"/>
        <end position="69"/>
    </location>
</feature>
<sequence length="471" mass="52851">MSRIYDNWERLVAATLKREQLCDLVYCESFSSKASDFSLDSFHEDVAEASGFPSKTSNLSYSDKSSSSSLPTQKAEILPPNVKLFSYNELKYATRNFDHLCLLPRGASLCLFKGWINEHTLTAAKPGDGSVVSVMKLKLEKFQDQEKWLRKVYYLGQLCHPNLVKLIGYCSEGENRMLVCECMPNGSLSDHLPRGFQPTLPWNTRIDVAIGIARGLSFLHERDSELIHGDVNSSNILLDKDFNAKLSGFTLAKLPPLFSVSPRPLLRDAFIIPPSWLPYGYNAPEYVLEGKLTTKCDVYSFGVVLFELLSGGFAHLRGWFRGDEGRGPHFGPWMEQRSFMISLDTTLQDQYPPEQPHEVASLALLCVSSDPEKRPCLKEVLGALEKMQGRCGAKPSRLGKTVYGQQEQLFQIMDLKLEGQYPQKAASTAATYYCFEVLNQQPKLRPCMAEVSATLEELQPPKTATENSKTD</sequence>
<reference evidence="6" key="1">
    <citation type="journal article" date="2018" name="Gigascience">
        <title>Genome assembly of the Pink Ipe (Handroanthus impetiginosus, Bignoniaceae), a highly valued, ecologically keystone Neotropical timber forest tree.</title>
        <authorList>
            <person name="Silva-Junior O.B."/>
            <person name="Grattapaglia D."/>
            <person name="Novaes E."/>
            <person name="Collevatti R.G."/>
        </authorList>
    </citation>
    <scope>NUCLEOTIDE SEQUENCE [LARGE SCALE GENOMIC DNA]</scope>
    <source>
        <strain evidence="6">cv. UFG-1</strain>
    </source>
</reference>
<dbReference type="PANTHER" id="PTHR45621">
    <property type="entry name" value="OS01G0588500 PROTEIN-RELATED"/>
    <property type="match status" value="1"/>
</dbReference>
<proteinExistence type="predicted"/>
<dbReference type="InterPro" id="IPR011009">
    <property type="entry name" value="Kinase-like_dom_sf"/>
</dbReference>
<keyword evidence="6" id="KW-1185">Reference proteome</keyword>
<feature type="region of interest" description="Disordered" evidence="3">
    <location>
        <begin position="52"/>
        <end position="73"/>
    </location>
</feature>
<evidence type="ECO:0000256" key="2">
    <source>
        <dbReference type="ARBA" id="ARBA00022475"/>
    </source>
</evidence>
<evidence type="ECO:0000256" key="3">
    <source>
        <dbReference type="SAM" id="MobiDB-lite"/>
    </source>
</evidence>
<keyword evidence="2" id="KW-0472">Membrane</keyword>
<dbReference type="EC" id="2.7.11.1" evidence="5"/>
<comment type="subcellular location">
    <subcellularLocation>
        <location evidence="1">Cell membrane</location>
    </subcellularLocation>
</comment>
<keyword evidence="5" id="KW-0808">Transferase</keyword>
<dbReference type="SUPFAM" id="SSF56112">
    <property type="entry name" value="Protein kinase-like (PK-like)"/>
    <property type="match status" value="1"/>
</dbReference>
<dbReference type="EMBL" id="NKXS01000335">
    <property type="protein sequence ID" value="PIN24966.1"/>
    <property type="molecule type" value="Genomic_DNA"/>
</dbReference>
<evidence type="ECO:0000256" key="1">
    <source>
        <dbReference type="ARBA" id="ARBA00004236"/>
    </source>
</evidence>
<dbReference type="GO" id="GO:0005524">
    <property type="term" value="F:ATP binding"/>
    <property type="evidence" value="ECO:0007669"/>
    <property type="project" value="InterPro"/>
</dbReference>
<dbReference type="Pfam" id="PF07714">
    <property type="entry name" value="PK_Tyr_Ser-Thr"/>
    <property type="match status" value="1"/>
</dbReference>
<evidence type="ECO:0000259" key="4">
    <source>
        <dbReference type="PROSITE" id="PS50011"/>
    </source>
</evidence>